<dbReference type="AlphaFoldDB" id="A0A0J6T1Z2"/>
<sequence>MIVPETIGRLKTAPQTPLRLVDGAAALAAIGTAKPLATPAGYVFVAEEAAAENSRATGVLQRVEMDVSVVLVTQNVSDALGGAAAGDVEALKAWTKAQLLGWQPPSAEDVLTYVGGRMVRARDGLVWWELTFATATYLEA</sequence>
<comment type="caution">
    <text evidence="1">The sequence shown here is derived from an EMBL/GenBank/DDBJ whole genome shotgun (WGS) entry which is preliminary data.</text>
</comment>
<proteinExistence type="predicted"/>
<dbReference type="Proteomes" id="UP000035929">
    <property type="component" value="Unassembled WGS sequence"/>
</dbReference>
<dbReference type="RefSeq" id="WP_048462520.1">
    <property type="nucleotide sequence ID" value="NZ_LABX01000030.1"/>
</dbReference>
<reference evidence="1 2" key="1">
    <citation type="submission" date="2015-03" db="EMBL/GenBank/DDBJ databases">
        <title>Genome sequencing of Methylobacterium aquaticum DSM16371 type strain.</title>
        <authorList>
            <person name="Chaudhry V."/>
            <person name="Patil P.B."/>
        </authorList>
    </citation>
    <scope>NUCLEOTIDE SEQUENCE [LARGE SCALE GENOMIC DNA]</scope>
    <source>
        <strain evidence="1 2">DSM 16371</strain>
    </source>
</reference>
<protein>
    <submittedName>
        <fullName evidence="1">Uncharacterized protein</fullName>
    </submittedName>
</protein>
<name>A0A0J6T1Z2_9HYPH</name>
<dbReference type="Pfam" id="PF23840">
    <property type="entry name" value="Phage_tail_terminator"/>
    <property type="match status" value="1"/>
</dbReference>
<evidence type="ECO:0000313" key="1">
    <source>
        <dbReference type="EMBL" id="KMO39608.1"/>
    </source>
</evidence>
<dbReference type="EMBL" id="LABX01000030">
    <property type="protein sequence ID" value="KMO39608.1"/>
    <property type="molecule type" value="Genomic_DNA"/>
</dbReference>
<dbReference type="InterPro" id="IPR056912">
    <property type="entry name" value="Phage_JBD30_tail_term-like"/>
</dbReference>
<organism evidence="1 2">
    <name type="scientific">Methylobacterium aquaticum</name>
    <dbReference type="NCBI Taxonomy" id="270351"/>
    <lineage>
        <taxon>Bacteria</taxon>
        <taxon>Pseudomonadati</taxon>
        <taxon>Pseudomonadota</taxon>
        <taxon>Alphaproteobacteria</taxon>
        <taxon>Hyphomicrobiales</taxon>
        <taxon>Methylobacteriaceae</taxon>
        <taxon>Methylobacterium</taxon>
    </lineage>
</organism>
<dbReference type="InterPro" id="IPR038042">
    <property type="entry name" value="Gp37-like"/>
</dbReference>
<accession>A0A0J6T1Z2</accession>
<evidence type="ECO:0000313" key="2">
    <source>
        <dbReference type="Proteomes" id="UP000035929"/>
    </source>
</evidence>
<gene>
    <name evidence="1" type="ORF">VP06_03830</name>
</gene>
<dbReference type="PATRIC" id="fig|270351.6.peg.4551"/>
<dbReference type="Gene3D" id="3.30.2000.10">
    <property type="entry name" value="Phage tail protein-like"/>
    <property type="match status" value="1"/>
</dbReference>